<keyword evidence="2" id="KW-1185">Reference proteome</keyword>
<dbReference type="Proteomes" id="UP001140234">
    <property type="component" value="Unassembled WGS sequence"/>
</dbReference>
<name>A0ACC1JXW3_9FUNG</name>
<organism evidence="1 2">
    <name type="scientific">Coemansia nantahalensis</name>
    <dbReference type="NCBI Taxonomy" id="2789366"/>
    <lineage>
        <taxon>Eukaryota</taxon>
        <taxon>Fungi</taxon>
        <taxon>Fungi incertae sedis</taxon>
        <taxon>Zoopagomycota</taxon>
        <taxon>Kickxellomycotina</taxon>
        <taxon>Kickxellomycetes</taxon>
        <taxon>Kickxellales</taxon>
        <taxon>Kickxellaceae</taxon>
        <taxon>Coemansia</taxon>
    </lineage>
</organism>
<gene>
    <name evidence="1" type="ORF">IWQ57_003015</name>
</gene>
<evidence type="ECO:0000313" key="1">
    <source>
        <dbReference type="EMBL" id="KAJ2769651.1"/>
    </source>
</evidence>
<comment type="caution">
    <text evidence="1">The sequence shown here is derived from an EMBL/GenBank/DDBJ whole genome shotgun (WGS) entry which is preliminary data.</text>
</comment>
<protein>
    <submittedName>
        <fullName evidence="1">Uncharacterized protein</fullName>
    </submittedName>
</protein>
<feature type="non-terminal residue" evidence="1">
    <location>
        <position position="1"/>
    </location>
</feature>
<sequence length="179" mass="18484">ADGGARRLLAAMHCTADGGGTVFVASVAQPGQALLITRASGGGERAAVARVELAIDACGPAKAPVTVTGLSFFDDELLGVAFTIEGRTRPFLGAVDYRPGAGVLAYSPAAADCDAGTASPLEFVRVQLLANASAERPVALASNGATGRRCVAVVEQRGRAWWPYDMDNEEEEDDEMASE</sequence>
<dbReference type="EMBL" id="JANBUJ010000891">
    <property type="protein sequence ID" value="KAJ2769651.1"/>
    <property type="molecule type" value="Genomic_DNA"/>
</dbReference>
<proteinExistence type="predicted"/>
<accession>A0ACC1JXW3</accession>
<evidence type="ECO:0000313" key="2">
    <source>
        <dbReference type="Proteomes" id="UP001140234"/>
    </source>
</evidence>
<reference evidence="1" key="1">
    <citation type="submission" date="2022-07" db="EMBL/GenBank/DDBJ databases">
        <title>Phylogenomic reconstructions and comparative analyses of Kickxellomycotina fungi.</title>
        <authorList>
            <person name="Reynolds N.K."/>
            <person name="Stajich J.E."/>
            <person name="Barry K."/>
            <person name="Grigoriev I.V."/>
            <person name="Crous P."/>
            <person name="Smith M.E."/>
        </authorList>
    </citation>
    <scope>NUCLEOTIDE SEQUENCE</scope>
    <source>
        <strain evidence="1">CBS 109366</strain>
    </source>
</reference>